<organism evidence="1 2">
    <name type="scientific">Roseateles saccharophilus</name>
    <name type="common">Pseudomonas saccharophila</name>
    <dbReference type="NCBI Taxonomy" id="304"/>
    <lineage>
        <taxon>Bacteria</taxon>
        <taxon>Pseudomonadati</taxon>
        <taxon>Pseudomonadota</taxon>
        <taxon>Betaproteobacteria</taxon>
        <taxon>Burkholderiales</taxon>
        <taxon>Sphaerotilaceae</taxon>
        <taxon>Roseateles</taxon>
    </lineage>
</organism>
<name>A0ABU1YPU5_ROSSA</name>
<dbReference type="EMBL" id="JAVDXU010000002">
    <property type="protein sequence ID" value="MDR7270231.1"/>
    <property type="molecule type" value="Genomic_DNA"/>
</dbReference>
<reference evidence="1 2" key="1">
    <citation type="submission" date="2023-07" db="EMBL/GenBank/DDBJ databases">
        <title>Sorghum-associated microbial communities from plants grown in Nebraska, USA.</title>
        <authorList>
            <person name="Schachtman D."/>
        </authorList>
    </citation>
    <scope>NUCLEOTIDE SEQUENCE [LARGE SCALE GENOMIC DNA]</scope>
    <source>
        <strain evidence="1 2">BE314</strain>
    </source>
</reference>
<dbReference type="Gene3D" id="1.10.1660.10">
    <property type="match status" value="1"/>
</dbReference>
<protein>
    <submittedName>
        <fullName evidence="1">Chaperone modulatory protein CbpM</fullName>
    </submittedName>
</protein>
<accession>A0ABU1YPU5</accession>
<keyword evidence="2" id="KW-1185">Reference proteome</keyword>
<evidence type="ECO:0000313" key="2">
    <source>
        <dbReference type="Proteomes" id="UP001180453"/>
    </source>
</evidence>
<evidence type="ECO:0000313" key="1">
    <source>
        <dbReference type="EMBL" id="MDR7270231.1"/>
    </source>
</evidence>
<proteinExistence type="predicted"/>
<gene>
    <name evidence="1" type="ORF">J2X20_002889</name>
</gene>
<dbReference type="Proteomes" id="UP001180453">
    <property type="component" value="Unassembled WGS sequence"/>
</dbReference>
<dbReference type="RefSeq" id="WP_310265919.1">
    <property type="nucleotide sequence ID" value="NZ_JAVDXU010000002.1"/>
</dbReference>
<dbReference type="Pfam" id="PF13591">
    <property type="entry name" value="MerR_2"/>
    <property type="match status" value="1"/>
</dbReference>
<comment type="caution">
    <text evidence="1">The sequence shown here is derived from an EMBL/GenBank/DDBJ whole genome shotgun (WGS) entry which is preliminary data.</text>
</comment>
<sequence>MDTQESGGAAATCAVIVVERDLGLSLAELSAACACEMGFIEALVDEGVLTPAGAGPQSWCFTGASLARARVASRLAQDLHVNVPGVALALELIDEIAVLRARLRG</sequence>